<sequence>MITHGNQARAILRTRSWPLRRFSTRVSTLFQNSLKFQLYSTGNGPNNEPHDIPVPYNESQHELERYGSQFGLSTSFTTLQTYNDTEYRKLWEDEGRPEEVEADDDDLSKEISSLNYKSSQKSKQKLDDLLTNLSIKVDNDAMIVTETERMMKELEGRRSTRRKGREYISRQIPRRITSEIPNFPSESPTAKALNEYLRQITLQNHGYASMRVGGSIDEILKDLVINKLVSLELSISTESLNLIVALFTRLMELDMVAITVTKFERLGICPDVETFNTILRCISALLSSGKLPSTERYRYVIPVIHRMSQYYRVEFDACTFHVLLGLINDSSRRLELVQLMTAQGIDLKGFIQEISEALYLEYGLPENFNGFIERVERVILPDGETFARKEKQQVLGGAIECCLSAGQGIRKVMQVAMANEDLVSSRIASSICGYFISHGELWHSIACANWFAKIKGGKVQNFAEEVLWQSLTKFGVPESRPDVNKLIDLLCYGKNDELKEVIGDLIWKDPLNPDTSFESERFTHAARVCGVRRVS</sequence>
<evidence type="ECO:0000313" key="1">
    <source>
        <dbReference type="EMBL" id="VEU24127.1"/>
    </source>
</evidence>
<accession>A0A448YTA5</accession>
<reference evidence="1 2" key="1">
    <citation type="submission" date="2018-12" db="EMBL/GenBank/DDBJ databases">
        <authorList>
            <person name="Tiukova I."/>
            <person name="Dainat J."/>
        </authorList>
    </citation>
    <scope>NUCLEOTIDE SEQUENCE [LARGE SCALE GENOMIC DNA]</scope>
</reference>
<name>A0A448YTA5_BRENA</name>
<keyword evidence="2" id="KW-1185">Reference proteome</keyword>
<dbReference type="OrthoDB" id="185373at2759"/>
<dbReference type="AlphaFoldDB" id="A0A448YTA5"/>
<dbReference type="InParanoid" id="A0A448YTA5"/>
<proteinExistence type="predicted"/>
<protein>
    <submittedName>
        <fullName evidence="1">DEKNAAC105381</fullName>
    </submittedName>
</protein>
<organism evidence="1 2">
    <name type="scientific">Brettanomyces naardenensis</name>
    <name type="common">Yeast</name>
    <dbReference type="NCBI Taxonomy" id="13370"/>
    <lineage>
        <taxon>Eukaryota</taxon>
        <taxon>Fungi</taxon>
        <taxon>Dikarya</taxon>
        <taxon>Ascomycota</taxon>
        <taxon>Saccharomycotina</taxon>
        <taxon>Pichiomycetes</taxon>
        <taxon>Pichiales</taxon>
        <taxon>Pichiaceae</taxon>
        <taxon>Brettanomyces</taxon>
    </lineage>
</organism>
<dbReference type="Proteomes" id="UP000290900">
    <property type="component" value="Unassembled WGS sequence"/>
</dbReference>
<evidence type="ECO:0000313" key="2">
    <source>
        <dbReference type="Proteomes" id="UP000290900"/>
    </source>
</evidence>
<dbReference type="EMBL" id="CAACVR010000075">
    <property type="protein sequence ID" value="VEU24127.1"/>
    <property type="molecule type" value="Genomic_DNA"/>
</dbReference>
<gene>
    <name evidence="1" type="ORF">BRENAR_LOCUS4855</name>
</gene>